<feature type="transmembrane region" description="Helical" evidence="6">
    <location>
        <begin position="398"/>
        <end position="419"/>
    </location>
</feature>
<comment type="subcellular location">
    <subcellularLocation>
        <location evidence="1">Membrane</location>
        <topology evidence="1">Multi-pass membrane protein</topology>
    </subcellularLocation>
</comment>
<evidence type="ECO:0000256" key="6">
    <source>
        <dbReference type="SAM" id="Phobius"/>
    </source>
</evidence>
<proteinExistence type="inferred from homology"/>
<evidence type="ECO:0000313" key="9">
    <source>
        <dbReference type="Proteomes" id="UP001209540"/>
    </source>
</evidence>
<evidence type="ECO:0000256" key="2">
    <source>
        <dbReference type="ARBA" id="ARBA00008066"/>
    </source>
</evidence>
<reference evidence="8" key="2">
    <citation type="submission" date="2023-02" db="EMBL/GenBank/DDBJ databases">
        <authorList>
            <consortium name="DOE Joint Genome Institute"/>
            <person name="Mondo S.J."/>
            <person name="Chang Y."/>
            <person name="Wang Y."/>
            <person name="Ahrendt S."/>
            <person name="Andreopoulos W."/>
            <person name="Barry K."/>
            <person name="Beard J."/>
            <person name="Benny G.L."/>
            <person name="Blankenship S."/>
            <person name="Bonito G."/>
            <person name="Cuomo C."/>
            <person name="Desiro A."/>
            <person name="Gervers K.A."/>
            <person name="Hundley H."/>
            <person name="Kuo A."/>
            <person name="LaButti K."/>
            <person name="Lang B.F."/>
            <person name="Lipzen A."/>
            <person name="O'Donnell K."/>
            <person name="Pangilinan J."/>
            <person name="Reynolds N."/>
            <person name="Sandor L."/>
            <person name="Smith M.W."/>
            <person name="Tsang A."/>
            <person name="Grigoriev I.V."/>
            <person name="Stajich J.E."/>
            <person name="Spatafora J.W."/>
        </authorList>
    </citation>
    <scope>NUCLEOTIDE SEQUENCE</scope>
    <source>
        <strain evidence="8">RSA 2281</strain>
    </source>
</reference>
<keyword evidence="3 6" id="KW-0812">Transmembrane</keyword>
<evidence type="ECO:0000256" key="4">
    <source>
        <dbReference type="ARBA" id="ARBA00022989"/>
    </source>
</evidence>
<evidence type="ECO:0000256" key="5">
    <source>
        <dbReference type="ARBA" id="ARBA00023136"/>
    </source>
</evidence>
<dbReference type="PANTHER" id="PTHR22950:SF349">
    <property type="entry name" value="AMINO ACID TRANSPORTER TRANSMEMBRANE DOMAIN-CONTAINING PROTEIN"/>
    <property type="match status" value="1"/>
</dbReference>
<feature type="domain" description="Amino acid transporter transmembrane" evidence="7">
    <location>
        <begin position="48"/>
        <end position="452"/>
    </location>
</feature>
<dbReference type="InterPro" id="IPR013057">
    <property type="entry name" value="AA_transpt_TM"/>
</dbReference>
<comment type="caution">
    <text evidence="8">The sequence shown here is derived from an EMBL/GenBank/DDBJ whole genome shotgun (WGS) entry which is preliminary data.</text>
</comment>
<dbReference type="Proteomes" id="UP001209540">
    <property type="component" value="Unassembled WGS sequence"/>
</dbReference>
<dbReference type="GO" id="GO:0015179">
    <property type="term" value="F:L-amino acid transmembrane transporter activity"/>
    <property type="evidence" value="ECO:0007669"/>
    <property type="project" value="TreeGrafter"/>
</dbReference>
<dbReference type="GO" id="GO:0005774">
    <property type="term" value="C:vacuolar membrane"/>
    <property type="evidence" value="ECO:0007669"/>
    <property type="project" value="TreeGrafter"/>
</dbReference>
<dbReference type="EMBL" id="JAIXMP010000056">
    <property type="protein sequence ID" value="KAI9244852.1"/>
    <property type="molecule type" value="Genomic_DNA"/>
</dbReference>
<keyword evidence="4 6" id="KW-1133">Transmembrane helix</keyword>
<organism evidence="8 9">
    <name type="scientific">Phascolomyces articulosus</name>
    <dbReference type="NCBI Taxonomy" id="60185"/>
    <lineage>
        <taxon>Eukaryota</taxon>
        <taxon>Fungi</taxon>
        <taxon>Fungi incertae sedis</taxon>
        <taxon>Mucoromycota</taxon>
        <taxon>Mucoromycotina</taxon>
        <taxon>Mucoromycetes</taxon>
        <taxon>Mucorales</taxon>
        <taxon>Lichtheimiaceae</taxon>
        <taxon>Phascolomyces</taxon>
    </lineage>
</organism>
<reference evidence="8" key="1">
    <citation type="journal article" date="2022" name="IScience">
        <title>Evolution of zygomycete secretomes and the origins of terrestrial fungal ecologies.</title>
        <authorList>
            <person name="Chang Y."/>
            <person name="Wang Y."/>
            <person name="Mondo S."/>
            <person name="Ahrendt S."/>
            <person name="Andreopoulos W."/>
            <person name="Barry K."/>
            <person name="Beard J."/>
            <person name="Benny G.L."/>
            <person name="Blankenship S."/>
            <person name="Bonito G."/>
            <person name="Cuomo C."/>
            <person name="Desiro A."/>
            <person name="Gervers K.A."/>
            <person name="Hundley H."/>
            <person name="Kuo A."/>
            <person name="LaButti K."/>
            <person name="Lang B.F."/>
            <person name="Lipzen A."/>
            <person name="O'Donnell K."/>
            <person name="Pangilinan J."/>
            <person name="Reynolds N."/>
            <person name="Sandor L."/>
            <person name="Smith M.E."/>
            <person name="Tsang A."/>
            <person name="Grigoriev I.V."/>
            <person name="Stajich J.E."/>
            <person name="Spatafora J.W."/>
        </authorList>
    </citation>
    <scope>NUCLEOTIDE SEQUENCE</scope>
    <source>
        <strain evidence="8">RSA 2281</strain>
    </source>
</reference>
<feature type="transmembrane region" description="Helical" evidence="6">
    <location>
        <begin position="284"/>
        <end position="307"/>
    </location>
</feature>
<sequence length="462" mass="51471">MSSPCIATASPIFSGDHKNVHDIQSIRTPQDDDNNIIRVQDCDRSHAGSSVYAYFNILCCICGVGMLGLPQSLQKGGWSALLLLILSWWMTLYCSIILIRSLYLSRCHDNQKIPLRLVSMPAIAKEAFGKVGGYITFFFQTLITFGLATLHFILAGANMNKLCEGTVAQIGQVSWTIVICILVAFPYIFLKSMKDTGWTSIFGALAILTTAVICVIVAGIDQQTRYSHQEEHPENTMLPAITHHTILWQTYPAALSNISVSFSGNVTFPTIEAAMNKPHQWSRVITTGLSTAALFYIMIATAGYSIYGDTVQNPVYYSLPEGIPRIVCTVLITIAVTASIPIYLMALTLECEEMMGITVERRGRFYEFILRAGFRSFTVFLCGLIGCTVPYFDLLMALFGAFGCSTTVYLIPVLCYWRLSGFRNKPFYELAWNFLILVFGLMGLVFGTWFAMEDLIRAYQHV</sequence>
<evidence type="ECO:0000313" key="8">
    <source>
        <dbReference type="EMBL" id="KAI9244852.1"/>
    </source>
</evidence>
<feature type="transmembrane region" description="Helical" evidence="6">
    <location>
        <begin position="368"/>
        <end position="392"/>
    </location>
</feature>
<feature type="transmembrane region" description="Helical" evidence="6">
    <location>
        <begin position="167"/>
        <end position="189"/>
    </location>
</feature>
<feature type="transmembrane region" description="Helical" evidence="6">
    <location>
        <begin position="201"/>
        <end position="220"/>
    </location>
</feature>
<feature type="transmembrane region" description="Helical" evidence="6">
    <location>
        <begin position="51"/>
        <end position="69"/>
    </location>
</feature>
<dbReference type="AlphaFoldDB" id="A0AAD5JML0"/>
<evidence type="ECO:0000256" key="1">
    <source>
        <dbReference type="ARBA" id="ARBA00004141"/>
    </source>
</evidence>
<dbReference type="PANTHER" id="PTHR22950">
    <property type="entry name" value="AMINO ACID TRANSPORTER"/>
    <property type="match status" value="1"/>
</dbReference>
<evidence type="ECO:0000256" key="3">
    <source>
        <dbReference type="ARBA" id="ARBA00022692"/>
    </source>
</evidence>
<dbReference type="Pfam" id="PF01490">
    <property type="entry name" value="Aa_trans"/>
    <property type="match status" value="1"/>
</dbReference>
<feature type="transmembrane region" description="Helical" evidence="6">
    <location>
        <begin position="81"/>
        <end position="103"/>
    </location>
</feature>
<gene>
    <name evidence="8" type="ORF">BDA99DRAFT_566118</name>
</gene>
<comment type="similarity">
    <text evidence="2">Belongs to the amino acid/polyamine transporter 2 family.</text>
</comment>
<feature type="transmembrane region" description="Helical" evidence="6">
    <location>
        <begin position="431"/>
        <end position="452"/>
    </location>
</feature>
<evidence type="ECO:0000259" key="7">
    <source>
        <dbReference type="Pfam" id="PF01490"/>
    </source>
</evidence>
<name>A0AAD5JML0_9FUNG</name>
<feature type="transmembrane region" description="Helical" evidence="6">
    <location>
        <begin position="134"/>
        <end position="155"/>
    </location>
</feature>
<keyword evidence="9" id="KW-1185">Reference proteome</keyword>
<accession>A0AAD5JML0</accession>
<feature type="transmembrane region" description="Helical" evidence="6">
    <location>
        <begin position="322"/>
        <end position="347"/>
    </location>
</feature>
<protein>
    <submittedName>
        <fullName evidence="8">Transmembrane amino acid transporter protein-domain-containing protein</fullName>
    </submittedName>
</protein>
<keyword evidence="5 6" id="KW-0472">Membrane</keyword>